<dbReference type="Proteomes" id="UP000019132">
    <property type="component" value="Unassembled WGS sequence"/>
</dbReference>
<feature type="compositionally biased region" description="Polar residues" evidence="1">
    <location>
        <begin position="1123"/>
        <end position="1132"/>
    </location>
</feature>
<dbReference type="HOGENOM" id="CLU_232948_0_0_1"/>
<feature type="compositionally biased region" description="Basic and acidic residues" evidence="1">
    <location>
        <begin position="1103"/>
        <end position="1122"/>
    </location>
</feature>
<keyword evidence="4" id="KW-1185">Reference proteome</keyword>
<feature type="region of interest" description="Disordered" evidence="1">
    <location>
        <begin position="1103"/>
        <end position="1132"/>
    </location>
</feature>
<feature type="compositionally biased region" description="Basic and acidic residues" evidence="1">
    <location>
        <begin position="2123"/>
        <end position="2147"/>
    </location>
</feature>
<evidence type="ECO:0000259" key="2">
    <source>
        <dbReference type="SMART" id="SM00060"/>
    </source>
</evidence>
<feature type="region of interest" description="Disordered" evidence="1">
    <location>
        <begin position="2119"/>
        <end position="2147"/>
    </location>
</feature>
<feature type="region of interest" description="Disordered" evidence="1">
    <location>
        <begin position="1304"/>
        <end position="1323"/>
    </location>
</feature>
<feature type="domain" description="Fibronectin type-III" evidence="2">
    <location>
        <begin position="1596"/>
        <end position="1709"/>
    </location>
</feature>
<reference evidence="4" key="2">
    <citation type="submission" date="2010-04" db="EMBL/GenBank/DDBJ databases">
        <authorList>
            <person name="Buell R."/>
            <person name="Hamilton J."/>
            <person name="Hostetler J."/>
        </authorList>
    </citation>
    <scope>NUCLEOTIDE SEQUENCE [LARGE SCALE GENOMIC DNA]</scope>
    <source>
        <strain evidence="4">DAOM:BR144</strain>
    </source>
</reference>
<evidence type="ECO:0000256" key="1">
    <source>
        <dbReference type="SAM" id="MobiDB-lite"/>
    </source>
</evidence>
<feature type="region of interest" description="Disordered" evidence="1">
    <location>
        <begin position="352"/>
        <end position="406"/>
    </location>
</feature>
<protein>
    <recommendedName>
        <fullName evidence="2">Fibronectin type-III domain-containing protein</fullName>
    </recommendedName>
</protein>
<feature type="domain" description="Fibronectin type-III" evidence="2">
    <location>
        <begin position="1858"/>
        <end position="1995"/>
    </location>
</feature>
<name>K3WPH1_GLOUD</name>
<dbReference type="EnsemblProtists" id="PYU1_T006863">
    <property type="protein sequence ID" value="PYU1_T006863"/>
    <property type="gene ID" value="PYU1_G006849"/>
</dbReference>
<evidence type="ECO:0000313" key="3">
    <source>
        <dbReference type="EnsemblProtists" id="PYU1_T006863"/>
    </source>
</evidence>
<feature type="region of interest" description="Disordered" evidence="1">
    <location>
        <begin position="1923"/>
        <end position="1958"/>
    </location>
</feature>
<feature type="domain" description="Fibronectin type-III" evidence="2">
    <location>
        <begin position="297"/>
        <end position="458"/>
    </location>
</feature>
<feature type="region of interest" description="Disordered" evidence="1">
    <location>
        <begin position="1476"/>
        <end position="1516"/>
    </location>
</feature>
<reference evidence="4" key="1">
    <citation type="journal article" date="2010" name="Genome Biol.">
        <title>Genome sequence of the necrotrophic plant pathogen Pythium ultimum reveals original pathogenicity mechanisms and effector repertoire.</title>
        <authorList>
            <person name="Levesque C.A."/>
            <person name="Brouwer H."/>
            <person name="Cano L."/>
            <person name="Hamilton J.P."/>
            <person name="Holt C."/>
            <person name="Huitema E."/>
            <person name="Raffaele S."/>
            <person name="Robideau G.P."/>
            <person name="Thines M."/>
            <person name="Win J."/>
            <person name="Zerillo M.M."/>
            <person name="Beakes G.W."/>
            <person name="Boore J.L."/>
            <person name="Busam D."/>
            <person name="Dumas B."/>
            <person name="Ferriera S."/>
            <person name="Fuerstenberg S.I."/>
            <person name="Gachon C.M."/>
            <person name="Gaulin E."/>
            <person name="Govers F."/>
            <person name="Grenville-Briggs L."/>
            <person name="Horner N."/>
            <person name="Hostetler J."/>
            <person name="Jiang R.H."/>
            <person name="Johnson J."/>
            <person name="Krajaejun T."/>
            <person name="Lin H."/>
            <person name="Meijer H.J."/>
            <person name="Moore B."/>
            <person name="Morris P."/>
            <person name="Phuntmart V."/>
            <person name="Puiu D."/>
            <person name="Shetty J."/>
            <person name="Stajich J.E."/>
            <person name="Tripathy S."/>
            <person name="Wawra S."/>
            <person name="van West P."/>
            <person name="Whitty B.R."/>
            <person name="Coutinho P.M."/>
            <person name="Henrissat B."/>
            <person name="Martin F."/>
            <person name="Thomas P.D."/>
            <person name="Tyler B.M."/>
            <person name="De Vries R.P."/>
            <person name="Kamoun S."/>
            <person name="Yandell M."/>
            <person name="Tisserat N."/>
            <person name="Buell C.R."/>
        </authorList>
    </citation>
    <scope>NUCLEOTIDE SEQUENCE</scope>
    <source>
        <strain evidence="4">DAOM:BR144</strain>
    </source>
</reference>
<feature type="domain" description="Fibronectin type-III" evidence="2">
    <location>
        <begin position="969"/>
        <end position="1033"/>
    </location>
</feature>
<dbReference type="VEuPathDB" id="FungiDB:PYU1_G006849"/>
<dbReference type="eggNOG" id="ENOG502QPWV">
    <property type="taxonomic scope" value="Eukaryota"/>
</dbReference>
<dbReference type="InterPro" id="IPR003961">
    <property type="entry name" value="FN3_dom"/>
</dbReference>
<organism evidence="3 4">
    <name type="scientific">Globisporangium ultimum (strain ATCC 200006 / CBS 805.95 / DAOM BR144)</name>
    <name type="common">Pythium ultimum</name>
    <dbReference type="NCBI Taxonomy" id="431595"/>
    <lineage>
        <taxon>Eukaryota</taxon>
        <taxon>Sar</taxon>
        <taxon>Stramenopiles</taxon>
        <taxon>Oomycota</taxon>
        <taxon>Peronosporomycetes</taxon>
        <taxon>Pythiales</taxon>
        <taxon>Pythiaceae</taxon>
        <taxon>Globisporangium</taxon>
    </lineage>
</organism>
<feature type="domain" description="Fibronectin type-III" evidence="2">
    <location>
        <begin position="627"/>
        <end position="733"/>
    </location>
</feature>
<sequence length="2295" mass="248648">MDLLRFCDAVKKAASFVMPTLGSPHSLTLSTYVTNAADLHYAVVRAGHAPLDASAIKNAAAQCVARGASSSSLSTLQRNQIDMAPAHQSRGAGRRSLNDPSSSEMNDQTRRISDSVIVAASTVIATKAQKIERHVDRLDANTSYDVYFVAEVPGSNGVFGTVQAVLHSTTRPEPPVIAFTSIQPANESATSVHVQAMLSTPGRVYFALVPSTQQQSTQWTPHDLVHNQSVSEGPLPSTFALFEQLAGSDSLVFEKVVDGLVSATLYDLMVVTEAVGDGEVYSDVVRLGSAVRTHFLPLVVTQLAVAPQDARADALALEFHVRVQEQDLARASVGTLRFFAFNMHYEATRLLPNGEERVASPSSARRSRDTRSSPQTNAPATTAHQRRTAAAATTAQGDSSQEQDDDTVVRGVFSFGNFSSMDEFQEQLAMPQRYMVTGLHNGTLYVVTLFAETATSNGLVGSNISTSPRQTHETAPRILAARGITVNGSVHALAMDVEMERGANVHYLVVERSALPHAHRQYLQEVKNVDHFMALVRSGGREDAEIITGVVSYDPSALASSESQHGQSNATKYTASFHIDGLRDATMYAIAFLPETFGSNGVFGQPFEQWIELQTNENASEVHCVAAEPVLGSVSAIELAIEMTKPHNVLYYCLMASDSASAVNSKQEPDANNGQESWPMKDCQEANRSTFTPLNHRSTHSPSSQGFVFVVGNLTEDTMYRVHLFAENANRNQVFSVMTNPPQFVKTHERAPEIVNIDAVPVAAFTDRIATSLAVKKSCLVHYAVHEAPREDSPAVVPPSRKGENKDGNAANAEQALVISPEAIIKEKWLALPSTHARIPFVSQGSVVAASDPSSQGDARATFEVATLKANTTYVIHVVMETATTSNDDSVSNASGVYGIVTSTNVTTFAAAPKIVKATVDPTPDRTDAVFIVANLSTPGIVHYLLSDVDFADPAIIRRQDTEDAVVDVPPPHTVRGTFEVASFDIAMERLNGSNESTPMEPLMFSSNVTVQGLRSGATYHVSLTTETFASGGVFGDFPPPILVMTHLLAPRILDSVLSVKPKPGKSDTLALELELNRFGNVHYALFFRGLVPDRSDAIFAERRRQTDEENARKQDADHVLSDDNSNNATNISTPVHVWPPITSSYDLTHLNASSLKTAAFEDLGEGVWDNGTITITREDVLKGKLTVKEIKKLPPNALFDACLVSETTDSDGVFDWTSAEDACHRVKTHADYSNQSILLDEISVVPMDGHTGSIRIKLAISKVLDSPATTDTSLSSATRFALAADRTPYYILADGKEARREFSSNSFSTSGRNRDRSGFKDAVPGTHGVVSAGVLPNITHENATFLVVTQEIHGLKPNHQYFLFFAYETSGSDGVLTKVNPHRNRTSSAESSDSNAKKPTWRSAGKDEGEEAIEVVTYEAAPSLIKYAAKPTFGNASWVTVTFDIVCTSCSNAIVHALVYPEGCPLPKSPVDTLSLGKPSSAADQGDVDNEGSLMAKQSSTVLPKDESDSHGVATMRGCTGKSLLQRRFVVEMENVRDGKLSNVKRELFAMPGEEGQTMLTPNTTYSVLLATETAGSNGVLSDMFTEMKVTTFALAPTFEHIQVTPRNGSTTELVLAFKLSYPGEVHYLCGVSGNPELNVTSAYNVSHKRRPERDAPNFHNYARDVVRLHRSISIDRAGEKHVELLEYLTAGTTYDVYVVAESANSNGVYGDVFAYKQVSTHANPPILLAHAASPTPGATTNLTVGFRVDNPGTLHFSVVQVEYWAPTKHVAFGSGMYGNRLAVHERLVAQERMVIDDTSMHVEVGGGRDSGWREINISVPQAGANYTAYLVTETTGSDGVFGTVASHRDVRSHRDPPSVLQIAVTPADARVDALTAHVHLSDEGHVHFVVLPHRRSLSEWKPNENDDNGIAVAKGMVIATSPKDAKDPKDGRRKTEAKRSISSPSEHSSSAGAASTTEGPIADVFCADFVIDGLNEGTVYDLYFRCETLHSFGVFGTWTQFPISARTHGLPAEVLEEVECAVYPTCEELGRETCARIANVCGECLDGFTGHSGSSNEPCVRTAAVTDDHYEQQQSQKKKITQIKISGVRINPFASINDVNDVTSRDQGLPTEQEPFVLQEQHVDTEPKGHSDPASDRYEDQMQHHDESNMNQTGIEDSLPQIIGNTGSERGLHEFEEENVLRNQEQQQKTQDAMDERVGVEQSMLGNSPLEPVLDSIQESLPQQEVVMACPAHAHMVTPSGECECLPGYTVDALGERCVLIDSGDDSEMSTVEMMSPLERMAPSSRHTESMSA</sequence>
<dbReference type="SMART" id="SM00060">
    <property type="entry name" value="FN3"/>
    <property type="match status" value="5"/>
</dbReference>
<dbReference type="OMA" id="TPANCAM"/>
<dbReference type="InParanoid" id="K3WPH1"/>
<proteinExistence type="predicted"/>
<accession>K3WPH1</accession>
<evidence type="ECO:0000313" key="4">
    <source>
        <dbReference type="Proteomes" id="UP000019132"/>
    </source>
</evidence>
<reference evidence="3" key="3">
    <citation type="submission" date="2015-02" db="UniProtKB">
        <authorList>
            <consortium name="EnsemblProtists"/>
        </authorList>
    </citation>
    <scope>IDENTIFICATION</scope>
    <source>
        <strain evidence="3">DAOM BR144</strain>
    </source>
</reference>
<feature type="region of interest" description="Disordered" evidence="1">
    <location>
        <begin position="790"/>
        <end position="809"/>
    </location>
</feature>
<feature type="compositionally biased region" description="Low complexity" evidence="1">
    <location>
        <begin position="372"/>
        <end position="396"/>
    </location>
</feature>
<feature type="compositionally biased region" description="Low complexity" evidence="1">
    <location>
        <begin position="1942"/>
        <end position="1957"/>
    </location>
</feature>
<feature type="region of interest" description="Disordered" evidence="1">
    <location>
        <begin position="83"/>
        <end position="111"/>
    </location>
</feature>
<dbReference type="EMBL" id="GL376635">
    <property type="status" value="NOT_ANNOTATED_CDS"/>
    <property type="molecule type" value="Genomic_DNA"/>
</dbReference>
<feature type="compositionally biased region" description="Basic and acidic residues" evidence="1">
    <location>
        <begin position="1925"/>
        <end position="1941"/>
    </location>
</feature>
<feature type="region of interest" description="Disordered" evidence="1">
    <location>
        <begin position="1380"/>
        <end position="1409"/>
    </location>
</feature>